<dbReference type="RefSeq" id="YP_002515553.1">
    <property type="nucleotide sequence ID" value="NC_011916.1"/>
</dbReference>
<comment type="subcellular location">
    <subcellularLocation>
        <location evidence="1">Cell inner membrane</location>
        <topology evidence="1">Single-pass membrane protein</topology>
    </subcellularLocation>
</comment>
<evidence type="ECO:0000256" key="2">
    <source>
        <dbReference type="ARBA" id="ARBA00011084"/>
    </source>
</evidence>
<dbReference type="KEGG" id="ccs:CCNA_00178"/>
<dbReference type="PANTHER" id="PTHR39583">
    <property type="entry name" value="TYPE II SECRETION SYSTEM PROTEIN J-RELATED"/>
    <property type="match status" value="1"/>
</dbReference>
<dbReference type="NCBIfam" id="TIGR02532">
    <property type="entry name" value="IV_pilin_GFxxxE"/>
    <property type="match status" value="1"/>
</dbReference>
<gene>
    <name evidence="10" type="ordered locus">CCNA_00178</name>
</gene>
<evidence type="ECO:0000256" key="8">
    <source>
        <dbReference type="ARBA" id="ARBA00022989"/>
    </source>
</evidence>
<dbReference type="PROSITE" id="PS00409">
    <property type="entry name" value="PROKAR_NTER_METHYL"/>
    <property type="match status" value="1"/>
</dbReference>
<evidence type="ECO:0000256" key="5">
    <source>
        <dbReference type="ARBA" id="ARBA00022481"/>
    </source>
</evidence>
<keyword evidence="4" id="KW-1003">Cell membrane</keyword>
<protein>
    <recommendedName>
        <fullName evidence="3">Type II secretion system protein J</fullName>
    </recommendedName>
</protein>
<evidence type="ECO:0000256" key="9">
    <source>
        <dbReference type="ARBA" id="ARBA00023136"/>
    </source>
</evidence>
<dbReference type="AlphaFoldDB" id="A0A0H3C4M7"/>
<dbReference type="Pfam" id="PF07963">
    <property type="entry name" value="N_methyl"/>
    <property type="match status" value="1"/>
</dbReference>
<dbReference type="SUPFAM" id="SSF54523">
    <property type="entry name" value="Pili subunits"/>
    <property type="match status" value="1"/>
</dbReference>
<organism evidence="10 11">
    <name type="scientific">Caulobacter vibrioides (strain NA1000 / CB15N)</name>
    <name type="common">Caulobacter crescentus</name>
    <dbReference type="NCBI Taxonomy" id="565050"/>
    <lineage>
        <taxon>Bacteria</taxon>
        <taxon>Pseudomonadati</taxon>
        <taxon>Pseudomonadota</taxon>
        <taxon>Alphaproteobacteria</taxon>
        <taxon>Caulobacterales</taxon>
        <taxon>Caulobacteraceae</taxon>
        <taxon>Caulobacter</taxon>
    </lineage>
</organism>
<evidence type="ECO:0000313" key="11">
    <source>
        <dbReference type="Proteomes" id="UP000001364"/>
    </source>
</evidence>
<dbReference type="SMR" id="A0A0H3C4M7"/>
<keyword evidence="6" id="KW-0997">Cell inner membrane</keyword>
<dbReference type="NCBIfam" id="TIGR01711">
    <property type="entry name" value="gspJ"/>
    <property type="match status" value="1"/>
</dbReference>
<dbReference type="InterPro" id="IPR012902">
    <property type="entry name" value="N_methyl_site"/>
</dbReference>
<dbReference type="InterPro" id="IPR051621">
    <property type="entry name" value="T2SS_protein_J"/>
</dbReference>
<comment type="similarity">
    <text evidence="2">Belongs to the GSP J family.</text>
</comment>
<name>A0A0H3C4M7_CAUVN</name>
<dbReference type="Pfam" id="PF11612">
    <property type="entry name" value="T2SSJ"/>
    <property type="match status" value="1"/>
</dbReference>
<keyword evidence="9" id="KW-0472">Membrane</keyword>
<dbReference type="OrthoDB" id="9794345at2"/>
<dbReference type="EMBL" id="CP001340">
    <property type="protein sequence ID" value="ACL93645.1"/>
    <property type="molecule type" value="Genomic_DNA"/>
</dbReference>
<keyword evidence="11" id="KW-1185">Reference proteome</keyword>
<keyword evidence="7" id="KW-0812">Transmembrane</keyword>
<dbReference type="HOGENOM" id="CLU_093850_0_0_5"/>
<dbReference type="PANTHER" id="PTHR39583:SF2">
    <property type="entry name" value="TYPE II SECRETION SYSTEM PROTEIN J"/>
    <property type="match status" value="1"/>
</dbReference>
<evidence type="ECO:0000256" key="7">
    <source>
        <dbReference type="ARBA" id="ARBA00022692"/>
    </source>
</evidence>
<evidence type="ECO:0000256" key="3">
    <source>
        <dbReference type="ARBA" id="ARBA00021539"/>
    </source>
</evidence>
<dbReference type="RefSeq" id="WP_010918068.1">
    <property type="nucleotide sequence ID" value="NC_011916.1"/>
</dbReference>
<accession>A0A0H3C4M7</accession>
<dbReference type="Proteomes" id="UP000001364">
    <property type="component" value="Chromosome"/>
</dbReference>
<evidence type="ECO:0000256" key="6">
    <source>
        <dbReference type="ARBA" id="ARBA00022519"/>
    </source>
</evidence>
<dbReference type="GO" id="GO:0015628">
    <property type="term" value="P:protein secretion by the type II secretion system"/>
    <property type="evidence" value="ECO:0007669"/>
    <property type="project" value="InterPro"/>
</dbReference>
<dbReference type="PhylomeDB" id="A0A0H3C4M7"/>
<dbReference type="PATRIC" id="fig|565050.3.peg.177"/>
<reference evidence="10 11" key="1">
    <citation type="journal article" date="2010" name="J. Bacteriol.">
        <title>The genetic basis of laboratory adaptation in Caulobacter crescentus.</title>
        <authorList>
            <person name="Marks M.E."/>
            <person name="Castro-Rojas C.M."/>
            <person name="Teiling C."/>
            <person name="Du L."/>
            <person name="Kapatral V."/>
            <person name="Walunas T.L."/>
            <person name="Crosson S."/>
        </authorList>
    </citation>
    <scope>NUCLEOTIDE SEQUENCE [LARGE SCALE GENOMIC DNA]</scope>
    <source>
        <strain evidence="11">NA1000 / CB15N</strain>
    </source>
</reference>
<evidence type="ECO:0000256" key="4">
    <source>
        <dbReference type="ARBA" id="ARBA00022475"/>
    </source>
</evidence>
<dbReference type="InterPro" id="IPR045584">
    <property type="entry name" value="Pilin-like"/>
</dbReference>
<dbReference type="Gene3D" id="3.10.610.10">
    <property type="entry name" value="GSPII I/J protein-like"/>
    <property type="match status" value="1"/>
</dbReference>
<sequence>MKGFTLIEMMVALLIFALITAAGVAVMSSTLNNQTAVRVRVERYAELQRMRAVVKADLSQAATRRTRGEDGLPSLTAFAGVSPWAAAGPLLAFTRRGYENPDQAPRASLQYVEYALVEGRLERRARPALDGARLGPAQVLITDVESIQSAYLLDGVWRPTWRGEPTSDIPSAVRLTMKLKDLGEIDQLFLTSGEGR</sequence>
<keyword evidence="8" id="KW-1133">Transmembrane helix</keyword>
<dbReference type="InterPro" id="IPR010055">
    <property type="entry name" value="T2SS_protein-GspJ"/>
</dbReference>
<dbReference type="Gene3D" id="2.10.70.20">
    <property type="entry name" value="gspk-gspi-gspj complex like domains"/>
    <property type="match status" value="1"/>
</dbReference>
<dbReference type="GO" id="GO:0015627">
    <property type="term" value="C:type II protein secretion system complex"/>
    <property type="evidence" value="ECO:0007669"/>
    <property type="project" value="InterPro"/>
</dbReference>
<proteinExistence type="inferred from homology"/>
<dbReference type="GeneID" id="7330222"/>
<evidence type="ECO:0000256" key="1">
    <source>
        <dbReference type="ARBA" id="ARBA00004377"/>
    </source>
</evidence>
<dbReference type="GO" id="GO:0005886">
    <property type="term" value="C:plasma membrane"/>
    <property type="evidence" value="ECO:0007669"/>
    <property type="project" value="UniProtKB-SubCell"/>
</dbReference>
<evidence type="ECO:0000313" key="10">
    <source>
        <dbReference type="EMBL" id="ACL93645.1"/>
    </source>
</evidence>
<keyword evidence="5" id="KW-0488">Methylation</keyword>